<reference evidence="2" key="2">
    <citation type="submission" date="2020-09" db="EMBL/GenBank/DDBJ databases">
        <authorList>
            <person name="Sun Q."/>
            <person name="Zhou Y."/>
        </authorList>
    </citation>
    <scope>NUCLEOTIDE SEQUENCE</scope>
    <source>
        <strain evidence="2">CGMCC 1.12506</strain>
    </source>
</reference>
<dbReference type="InterPro" id="IPR036680">
    <property type="entry name" value="SPOR-like_sf"/>
</dbReference>
<dbReference type="InterPro" id="IPR007730">
    <property type="entry name" value="SPOR-like_dom"/>
</dbReference>
<dbReference type="SUPFAM" id="SSF110997">
    <property type="entry name" value="Sporulation related repeat"/>
    <property type="match status" value="1"/>
</dbReference>
<name>A0A917DAD8_9FLAO</name>
<dbReference type="Gene3D" id="3.30.70.1070">
    <property type="entry name" value="Sporulation related repeat"/>
    <property type="match status" value="1"/>
</dbReference>
<dbReference type="GO" id="GO:0042834">
    <property type="term" value="F:peptidoglycan binding"/>
    <property type="evidence" value="ECO:0007669"/>
    <property type="project" value="InterPro"/>
</dbReference>
<reference evidence="2" key="1">
    <citation type="journal article" date="2014" name="Int. J. Syst. Evol. Microbiol.">
        <title>Complete genome sequence of Corynebacterium casei LMG S-19264T (=DSM 44701T), isolated from a smear-ripened cheese.</title>
        <authorList>
            <consortium name="US DOE Joint Genome Institute (JGI-PGF)"/>
            <person name="Walter F."/>
            <person name="Albersmeier A."/>
            <person name="Kalinowski J."/>
            <person name="Ruckert C."/>
        </authorList>
    </citation>
    <scope>NUCLEOTIDE SEQUENCE</scope>
    <source>
        <strain evidence="2">CGMCC 1.12506</strain>
    </source>
</reference>
<dbReference type="Proteomes" id="UP000625735">
    <property type="component" value="Unassembled WGS sequence"/>
</dbReference>
<gene>
    <name evidence="2" type="ORF">GCM10011343_10600</name>
</gene>
<comment type="caution">
    <text evidence="2">The sequence shown here is derived from an EMBL/GenBank/DDBJ whole genome shotgun (WGS) entry which is preliminary data.</text>
</comment>
<evidence type="ECO:0000313" key="2">
    <source>
        <dbReference type="EMBL" id="GGD22139.1"/>
    </source>
</evidence>
<organism evidence="2 3">
    <name type="scientific">Flavobacterium orientale</name>
    <dbReference type="NCBI Taxonomy" id="1756020"/>
    <lineage>
        <taxon>Bacteria</taxon>
        <taxon>Pseudomonadati</taxon>
        <taxon>Bacteroidota</taxon>
        <taxon>Flavobacteriia</taxon>
        <taxon>Flavobacteriales</taxon>
        <taxon>Flavobacteriaceae</taxon>
        <taxon>Flavobacterium</taxon>
    </lineage>
</organism>
<keyword evidence="3" id="KW-1185">Reference proteome</keyword>
<dbReference type="AlphaFoldDB" id="A0A917DAD8"/>
<dbReference type="EMBL" id="BMFG01000003">
    <property type="protein sequence ID" value="GGD22139.1"/>
    <property type="molecule type" value="Genomic_DNA"/>
</dbReference>
<evidence type="ECO:0000259" key="1">
    <source>
        <dbReference type="PROSITE" id="PS51724"/>
    </source>
</evidence>
<feature type="domain" description="SPOR" evidence="1">
    <location>
        <begin position="423"/>
        <end position="500"/>
    </location>
</feature>
<evidence type="ECO:0000313" key="3">
    <source>
        <dbReference type="Proteomes" id="UP000625735"/>
    </source>
</evidence>
<proteinExistence type="predicted"/>
<protein>
    <recommendedName>
        <fullName evidence="1">SPOR domain-containing protein</fullName>
    </recommendedName>
</protein>
<accession>A0A917DAD8</accession>
<dbReference type="PROSITE" id="PS51724">
    <property type="entry name" value="SPOR"/>
    <property type="match status" value="1"/>
</dbReference>
<sequence length="504" mass="56799">MHGFAQLAKPFEIRYQNYVNGDITLIANQIVNRKEGNSSANIPYNITDRSAKLNDEWFMDYIDIDDDPTTFSSSSADLNLENVTSKKIKYAGLYWSATYKYEKGKQKKNKKFVASNKKRFNIDVIKIKLPGEKNYQEISGEILYDGHEKEGFSENAPYAVYADVTDKVAQLKNPNGTYTIANIKATLGTLSGGVSGGWTLVIVYEDKNLSGKQITSYDGFAGVTNKSTVIDFVGFETLPEGEVKAKILGSALEGDQNLKGDELFIKTKSSQNEVPIEEPLRDKNNFFNSSITINQANFNKRNPNSSNTLGYDAFLIPIKNNDNSVIANNTNEVSVRLKSTGDRYFMFFCALSVEGIDPSKPVEQETIVESKVELAEPIRESTVEKSKELKLTEVTTNQIKKSSSTEAKSKRVEPKQSDKVTIPNAKDGFYLIANVFRVHSNAVNFIQKLKKMGIEANYFINPKNNYRYVYVSSFSNWNEAKEHYNSDLNNTYFGDMWIMTIKNE</sequence>